<feature type="region of interest" description="MPER; binding to GalCer" evidence="33">
    <location>
        <begin position="660"/>
        <end position="681"/>
    </location>
</feature>
<protein>
    <recommendedName>
        <fullName evidence="33">Envelope glycoprotein gp160</fullName>
    </recommendedName>
    <alternativeName>
        <fullName evidence="33">Env polyprotein</fullName>
    </alternativeName>
    <component>
        <recommendedName>
            <fullName evidence="33">Surface protein gp120</fullName>
            <shortName evidence="33">SU</shortName>
        </recommendedName>
        <alternativeName>
            <fullName evidence="33">Glycoprotein 120</fullName>
            <shortName evidence="33">gp120</shortName>
        </alternativeName>
    </component>
    <component>
        <recommendedName>
            <fullName evidence="33">Transmembrane protein gp41</fullName>
            <shortName evidence="33">TM</shortName>
        </recommendedName>
        <alternativeName>
            <fullName evidence="33">Glycoprotein 41</fullName>
            <shortName evidence="33">gp41</shortName>
        </alternativeName>
    </component>
</protein>
<feature type="region of interest" description="CD4-binding loop" evidence="33">
    <location>
        <begin position="360"/>
        <end position="370"/>
    </location>
</feature>
<comment type="subcellular location">
    <molecule>Surface protein gp120</molecule>
    <subcellularLocation>
        <location evidence="33">Virion membrane</location>
        <topology evidence="33">Peripheral membrane protein</topology>
    </subcellularLocation>
    <subcellularLocation>
        <location evidence="33">Host cell membrane</location>
        <topology evidence="33">Peripheral membrane protein</topology>
    </subcellularLocation>
    <subcellularLocation>
        <location evidence="33">Host endosome membrane</location>
        <topology evidence="33">Single-pass type I membrane protein</topology>
    </subcellularLocation>
    <text evidence="33">The surface protein is not anchored to the viral envelope, but associates with the extravirion surface through its binding to TM. It is probably concentrated at the site of budding and incorporated into the virions possibly by contacts between the cytoplasmic tail of Env and the N-terminus of Gag.</text>
</comment>
<feature type="region of interest" description="Immunosuppression" evidence="33">
    <location>
        <begin position="572"/>
        <end position="590"/>
    </location>
</feature>
<feature type="transmembrane region" description="Helical" evidence="34">
    <location>
        <begin position="12"/>
        <end position="34"/>
    </location>
</feature>
<evidence type="ECO:0000256" key="28">
    <source>
        <dbReference type="ARBA" id="ARBA00023180"/>
    </source>
</evidence>
<dbReference type="GO" id="GO:0039654">
    <property type="term" value="P:fusion of virus membrane with host endosome membrane"/>
    <property type="evidence" value="ECO:0007669"/>
    <property type="project" value="UniProtKB-UniRule"/>
</dbReference>
<feature type="disulfide bond" evidence="33">
    <location>
        <begin position="117"/>
        <end position="203"/>
    </location>
</feature>
<feature type="topological domain" description="Extracellular" evidence="33">
    <location>
        <begin position="31"/>
        <end position="682"/>
    </location>
</feature>
<feature type="disulfide bond" evidence="33">
    <location>
        <begin position="52"/>
        <end position="72"/>
    </location>
</feature>
<keyword evidence="19 33" id="KW-1043">Host membrane</keyword>
<dbReference type="Pfam" id="PF00516">
    <property type="entry name" value="GP120"/>
    <property type="match status" value="1"/>
</dbReference>
<dbReference type="Gene3D" id="2.170.40.20">
    <property type="entry name" value="Human immunodeficiency virus 1, Gp160, envelope glycoprotein"/>
    <property type="match status" value="2"/>
</dbReference>
<evidence type="ECO:0000256" key="11">
    <source>
        <dbReference type="ARBA" id="ARBA00022581"/>
    </source>
</evidence>
<feature type="domain" description="Retroviral envelope protein GP41-like" evidence="37">
    <location>
        <begin position="528"/>
        <end position="717"/>
    </location>
</feature>
<evidence type="ECO:0000256" key="10">
    <source>
        <dbReference type="ARBA" id="ARBA00022570"/>
    </source>
</evidence>
<evidence type="ECO:0000256" key="29">
    <source>
        <dbReference type="ARBA" id="ARBA00023280"/>
    </source>
</evidence>
<keyword evidence="11 33" id="KW-0945">Host-virus interaction</keyword>
<evidence type="ECO:0000256" key="2">
    <source>
        <dbReference type="ARBA" id="ARBA00004433"/>
    </source>
</evidence>
<comment type="miscellaneous">
    <text evidence="33">Inhibitors targeting HIV-1 viral envelope proteins are used as antiretroviral drugs. Attachment of virions to the cell surface via non-specific interactions and CD4 binding can be blocked by inhibitors that include cyanovirin-N, cyclotriazadisulfonamide analogs, PRO 2000, TNX 355 and PRO 542. In addition, BMS 806 can block CD4-induced conformational changes. Env interactions with the coreceptor molecules can be targeted by CCR5 antagonists including SCH-D, maraviroc (UK 427857) and aplaviroc (GW 873140), and the CXCR4 antagonist AMD 070. Fusion of viral and cellular membranes can be inhibited by peptides such as enfuvirtide and tifuvirtide (T 1249). Resistance to inhibitors associated with mutations in Env are observed. Most of the time, single mutations confer only a modest reduction in drug susceptibility. Combination of several mutations is usually required to develop a high-level drug resistance.</text>
</comment>
<keyword evidence="17 33" id="KW-1161">Viral attachment to host cell</keyword>
<evidence type="ECO:0000256" key="25">
    <source>
        <dbReference type="ARBA" id="ARBA00023136"/>
    </source>
</evidence>
<dbReference type="Gene3D" id="1.20.5.490">
    <property type="entry name" value="Single helix bin"/>
    <property type="match status" value="1"/>
</dbReference>
<evidence type="ECO:0000256" key="6">
    <source>
        <dbReference type="ARBA" id="ARBA00004650"/>
    </source>
</evidence>
<evidence type="ECO:0000256" key="7">
    <source>
        <dbReference type="ARBA" id="ARBA00022506"/>
    </source>
</evidence>
<feature type="chain" id="PRO_5023390490" description="Envelope glycoprotein gp160" evidence="33">
    <location>
        <begin position="31"/>
        <end position="854"/>
    </location>
</feature>
<organismHost>
    <name type="scientific">Homo sapiens</name>
    <name type="common">Human</name>
    <dbReference type="NCBI Taxonomy" id="9606"/>
</organismHost>
<dbReference type="GO" id="GO:0016020">
    <property type="term" value="C:membrane"/>
    <property type="evidence" value="ECO:0007669"/>
    <property type="project" value="UniProtKB-UniRule"/>
</dbReference>
<evidence type="ECO:0000256" key="23">
    <source>
        <dbReference type="ARBA" id="ARBA00023046"/>
    </source>
</evidence>
<evidence type="ECO:0000256" key="19">
    <source>
        <dbReference type="ARBA" id="ARBA00022870"/>
    </source>
</evidence>
<keyword evidence="12 33" id="KW-1162">Viral penetration into host cytoplasm</keyword>
<comment type="subcellular location">
    <subcellularLocation>
        <location evidence="3">Host cell membrane</location>
        <topology evidence="3">Peripheral membrane protein</topology>
    </subcellularLocation>
    <subcellularLocation>
        <location evidence="1">Host cell membrane</location>
        <topology evidence="1">Single-pass type I membrane protein</topology>
    </subcellularLocation>
    <subcellularLocation>
        <location evidence="2">Host endosome membrane</location>
        <topology evidence="2">Peripheral membrane protein</topology>
    </subcellularLocation>
    <subcellularLocation>
        <location evidence="5">Host endosome membrane</location>
        <topology evidence="5">Single-pass type I membrane protein</topology>
    </subcellularLocation>
    <subcellularLocation>
        <location evidence="6">Virion membrane</location>
        <topology evidence="6">Peripheral membrane protein</topology>
    </subcellularLocation>
    <subcellularLocation>
        <location evidence="4">Virion membrane</location>
        <topology evidence="4">Single-pass type I membrane protein</topology>
    </subcellularLocation>
</comment>
<dbReference type="GO" id="GO:0019062">
    <property type="term" value="P:virion attachment to host cell"/>
    <property type="evidence" value="ECO:0007669"/>
    <property type="project" value="UniProtKB-UniRule"/>
</dbReference>
<comment type="subunit">
    <text evidence="32">The mature envelope protein (Env) consists of a homotrimer of non-covalently associated gp120-gp41 heterodimers. The resulting complex protrudes from the virus surface as a spike. There seems to be as few as 10 spikes on the average virion. Interacts with host CD4, CCR5 and CXCR4. Gp120 also interacts with the C-type lectins CD209/DC-SIGN and CLEC4M/DC-SIGNR (collectively referred to as DC-SIGN(R)). Gp120 and gp41 interact with GalCer. Gp120 interacts with host ITGA4/ITGB7 complex; on CD4+ T-cells, this interaction results in rapid activation of integrin ITGAL/LFA-1, which facilitates efficient cell-to-cell spreading of HIV-1. Gp120 interacts with cell-associated heparan sulfate; this interaction increases virus infectivity on permissive cells and may be involved in infection of CD4- cells.</text>
</comment>
<dbReference type="GO" id="GO:1903908">
    <property type="term" value="P:positive regulation of plasma membrane raft polarization"/>
    <property type="evidence" value="ECO:0007669"/>
    <property type="project" value="UniProtKB-UniRule"/>
</dbReference>
<dbReference type="InterPro" id="IPR037527">
    <property type="entry name" value="Gp160"/>
</dbReference>
<accession>G3DM12</accession>
<keyword evidence="23 33" id="KW-1039">Host endosome</keyword>
<dbReference type="GO" id="GO:0019082">
    <property type="term" value="P:viral protein processing"/>
    <property type="evidence" value="ECO:0007669"/>
    <property type="project" value="UniProtKB-UniRule"/>
</dbReference>
<feature type="chain" id="PRO_5023390491" description="Transmembrane protein gp41" evidence="33">
    <location>
        <begin position="510"/>
        <end position="854"/>
    </location>
</feature>
<evidence type="ECO:0000256" key="9">
    <source>
        <dbReference type="ARBA" id="ARBA00022511"/>
    </source>
</evidence>
<dbReference type="FunFam" id="1.20.5.490:FF:000001">
    <property type="entry name" value="Envelope glycoprotein gp160"/>
    <property type="match status" value="1"/>
</dbReference>
<keyword evidence="22 33" id="KW-1133">Transmembrane helix</keyword>
<dbReference type="FunFam" id="2.170.40.20:FF:000001">
    <property type="entry name" value="Envelope glycoprotein gp160"/>
    <property type="match status" value="1"/>
</dbReference>
<evidence type="ECO:0000256" key="20">
    <source>
        <dbReference type="ARBA" id="ARBA00022879"/>
    </source>
</evidence>
<feature type="coiled-coil region" evidence="33">
    <location>
        <begin position="631"/>
        <end position="665"/>
    </location>
</feature>
<feature type="site" description="Cleavage; by host furin" evidence="33">
    <location>
        <begin position="509"/>
        <end position="510"/>
    </location>
</feature>
<keyword evidence="28 33" id="KW-0325">Glycoprotein</keyword>
<comment type="subcellular location">
    <molecule>Transmembrane protein gp41</molecule>
    <subcellularLocation>
        <location evidence="33">Virion membrane</location>
        <topology evidence="33">Single-pass type I membrane protein</topology>
    </subcellularLocation>
    <subcellularLocation>
        <location evidence="33">Host cell membrane</location>
        <topology evidence="33">Single-pass type I membrane protein</topology>
    </subcellularLocation>
    <subcellularLocation>
        <location evidence="33">Host endosome membrane</location>
        <topology evidence="33">Single-pass type I membrane protein</topology>
    </subcellularLocation>
    <text evidence="33">It is probably concentrated at the site of budding and incorporated into the virions possibly by contacts between the cytoplasmic tail of Env and the N-terminus of Gag.</text>
</comment>
<comment type="domain">
    <text evidence="33">Some of the most genetically diverse regions of the viral genome are present in Env. They are called variable regions 1 through 5 (V1 through V5). Coreceptor usage of gp120 is determined mainly by the primary structure of the third variable region (V3) in the outer domain of gp120. The sequence of V3 determines which coreceptor, CCR5 and/or CXCR4 (corresponding to R5/macrophage, X4/T cell and R5X4/T cell and macrophage tropism), is used to trigger the fusion potential of the Env complex, and hence which cells the virus can infect. Binding to CCR5 involves a region adjacent in addition to V3.</text>
</comment>
<dbReference type="SUPFAM" id="SSF56502">
    <property type="entry name" value="gp120 core"/>
    <property type="match status" value="2"/>
</dbReference>
<keyword evidence="14 33" id="KW-0812">Transmembrane</keyword>
<keyword evidence="24 33" id="KW-0175">Coiled coil</keyword>
<keyword evidence="8 33" id="KW-1170">Fusion of virus membrane with host endosomal membrane</keyword>
<comment type="subunit">
    <text evidence="33">The mature envelope protein (Env) consists of a homotrimer of non-covalently associated gp120-gp41 heterodimers. The resulting complex protrudes from the virus surface as a spike. There seems to be as few as 10 spikes on the average virion. Surface protein gp120 interacts with host CD4, CCR5 and CXCR4. Gp120 also interacts with the C-type lectins CD209/DC-SIGN and CLEC4M/DC-SIGNR (collectively referred to as DC-SIGN(R)). Gp120 and gp41 interact with GalCer. Gp120 interacts with host ITGA4/ITGB7 complex; on CD4+ T-cells, this interaction results in rapid activation of integrin ITGAL/LFA-1, which facilitates efficient cell-to-cell spreading of HIV-1. Gp120 interacts with cell-associated heparan sulfate; this interaction increases virus infectivity on permissive cells and may be involved in infection of CD4- cells.</text>
</comment>
<reference evidence="38" key="1">
    <citation type="submission" date="2010-08" db="EMBL/GenBank/DDBJ databases">
        <authorList>
            <person name="Gnanakaran G."/>
            <person name="Keele B."/>
            <person name="Li H."/>
            <person name="Wang S."/>
            <person name="Williamson C."/>
            <person name="Gao F."/>
            <person name="Swanstrom R."/>
            <person name="Cohen M."/>
            <person name="Daniels M."/>
            <person name="Hraber P."/>
            <person name="Gaschen B."/>
            <person name="Ashmal M."/>
            <person name="Letvin N."/>
            <person name="Haynes B."/>
            <person name="Hahn B."/>
            <person name="Shaw G."/>
            <person name="Bhattacharya T."/>
            <person name="Korber B."/>
        </authorList>
    </citation>
    <scope>NUCLEOTIDE SEQUENCE</scope>
    <source>
        <strain evidence="38">WARO5662_A3</strain>
    </source>
</reference>
<evidence type="ECO:0000256" key="12">
    <source>
        <dbReference type="ARBA" id="ARBA00022595"/>
    </source>
</evidence>
<comment type="domain">
    <text evidence="33">The YXXL motif is involved in determining the exact site of viral release at the surface of infected mononuclear cells and promotes endocytosis. YXXL and di-leucine endocytosis motifs interact directly or indirectly with the clathrin adapter complexes, opperate independently, and their activities are not additive.</text>
</comment>
<evidence type="ECO:0000256" key="13">
    <source>
        <dbReference type="ARBA" id="ARBA00022685"/>
    </source>
</evidence>
<keyword evidence="18 33" id="KW-0946">Virion</keyword>
<feature type="disulfide bond" evidence="33">
    <location>
        <begin position="124"/>
        <end position="194"/>
    </location>
</feature>
<evidence type="ECO:0000256" key="26">
    <source>
        <dbReference type="ARBA" id="ARBA00023139"/>
    </source>
</evidence>
<feature type="region of interest" description="Fusion peptide" evidence="33">
    <location>
        <begin position="510"/>
        <end position="530"/>
    </location>
</feature>
<reference evidence="38" key="2">
    <citation type="journal article" date="2011" name="PLoS Pathog.">
        <title>Recurrent Signature Patterns in HIV-1 B Clade Envelope Glycoproteins Associated with either Early or Chronic Infections.</title>
        <authorList>
            <person name="Gnanakaran S."/>
            <person name="Bhattacharya T."/>
            <person name="Daniels M."/>
            <person name="Keele B.F."/>
            <person name="Hraber P.T."/>
            <person name="Lapedes A.S."/>
            <person name="Shen T."/>
            <person name="Gaschen B."/>
            <person name="Krishnamoorthy M."/>
            <person name="Li H."/>
            <person name="Decker J.M."/>
            <person name="Salazar-Gonzalez J.F."/>
            <person name="Wang S."/>
            <person name="Jiang C."/>
            <person name="Gao F."/>
            <person name="Swanstrom R."/>
            <person name="Anderson J.A."/>
            <person name="Ping L.H."/>
            <person name="Cohen M.S."/>
            <person name="Markowitz M."/>
            <person name="Goepfert P.A."/>
            <person name="Saag M.S."/>
            <person name="Eron J.J."/>
            <person name="Hicks C.B."/>
            <person name="Blattner W.A."/>
            <person name="Tomaras G.D."/>
            <person name="Asmal M."/>
            <person name="Letvin N.L."/>
            <person name="Gilbert P.B."/>
            <person name="Decamp A.C."/>
            <person name="Magaret C.A."/>
            <person name="Schief W.R."/>
            <person name="Ban Y.E."/>
            <person name="Zhang M."/>
            <person name="Soderberg K.A."/>
            <person name="Sodroski J.G."/>
            <person name="Haynes B.F."/>
            <person name="Shaw G.M."/>
            <person name="Hahn B.H."/>
            <person name="Korber B."/>
        </authorList>
    </citation>
    <scope>NUCLEOTIDE SEQUENCE</scope>
    <source>
        <strain evidence="38">WARO5662_A3</strain>
    </source>
</reference>
<dbReference type="GO" id="GO:0044175">
    <property type="term" value="C:host cell endosome membrane"/>
    <property type="evidence" value="ECO:0007669"/>
    <property type="project" value="UniProtKB-SubCell"/>
</dbReference>
<evidence type="ECO:0000256" key="31">
    <source>
        <dbReference type="ARBA" id="ARBA00023296"/>
    </source>
</evidence>
<feature type="disulfide bond" evidence="33">
    <location>
        <begin position="216"/>
        <end position="245"/>
    </location>
</feature>
<dbReference type="GO" id="GO:0055036">
    <property type="term" value="C:virion membrane"/>
    <property type="evidence" value="ECO:0007669"/>
    <property type="project" value="UniProtKB-SubCell"/>
</dbReference>
<dbReference type="InterPro" id="IPR000328">
    <property type="entry name" value="GP41-like"/>
</dbReference>
<dbReference type="CDD" id="cd09909">
    <property type="entry name" value="HIV-1-like_HR1-HR2"/>
    <property type="match status" value="1"/>
</dbReference>
<organism evidence="38">
    <name type="scientific">Human immunodeficiency virus type 1</name>
    <name type="common">HIV-1</name>
    <dbReference type="NCBI Taxonomy" id="11676"/>
    <lineage>
        <taxon>Viruses</taxon>
        <taxon>Riboviria</taxon>
        <taxon>Pararnavirae</taxon>
        <taxon>Artverviricota</taxon>
        <taxon>Revtraviricetes</taxon>
        <taxon>Ortervirales</taxon>
        <taxon>Retroviridae</taxon>
        <taxon>Orthoretrovirinae</taxon>
        <taxon>Lentivirus</taxon>
        <taxon>Lentivirus humimdef1</taxon>
    </lineage>
</organism>
<dbReference type="InterPro" id="IPR000777">
    <property type="entry name" value="HIV1_Gp120"/>
</dbReference>
<feature type="short sequence motif" description="Di-leucine internalization motif" evidence="33">
    <location>
        <begin position="853"/>
        <end position="854"/>
    </location>
</feature>
<comment type="domain">
    <text evidence="33 34">The 17 amino acids long immunosuppressive region is present in many retroviral envelope proteins. Synthetic peptides derived from this relatively conserved sequence inhibit immune function in vitro and in vivo.</text>
</comment>
<evidence type="ECO:0000256" key="3">
    <source>
        <dbReference type="ARBA" id="ARBA00004505"/>
    </source>
</evidence>
<feature type="disulfide bond" evidence="33">
    <location>
        <begin position="596"/>
        <end position="602"/>
    </location>
</feature>
<comment type="caution">
    <text evidence="33 34">Lacks conserved residue(s) required for the propagation of feature annotation.</text>
</comment>
<evidence type="ECO:0000256" key="5">
    <source>
        <dbReference type="ARBA" id="ARBA00004578"/>
    </source>
</evidence>
<feature type="topological domain" description="Cytoplasmic" evidence="33">
    <location>
        <begin position="704"/>
        <end position="854"/>
    </location>
</feature>
<comment type="PTM">
    <text evidence="33">Palmitoylation of the transmembrane protein and of Env polyprotein (prior to its proteolytic cleavage) is essential for their association with host cell membrane lipid rafts. Palmitoylation is therefore required for envelope trafficking to classical lipid rafts, but not for viral replication.</text>
</comment>
<feature type="chain" id="PRO_5023390492" description="Surface protein gp120" evidence="33">
    <location>
        <begin position="31"/>
        <end position="509"/>
    </location>
</feature>
<comment type="function">
    <text evidence="33">Surface protein gp120: Attaches the virus to the host lymphoid cell by binding to the primary receptor CD4. This interaction induces a structural rearrangement creating a high affinity binding site for a chemokine coreceptor like CXCR4 and/or CCR5. Acts as a ligand for CD209/DC-SIGN and CLEC4M/DC-SIGNR, which are respectively found on dendritic cells (DCs), and on endothelial cells of liver sinusoids and lymph node sinuses. These interactions allow capture of viral particles at mucosal surfaces by these cells and subsequent transmission to permissive cells. HIV subverts the migration properties of dendritic cells to gain access to CD4+ T-cells in lymph nodes. Virus transmission to permissive T-cells occurs either in trans (without DCs infection, through viral capture and transmission), or in cis (following DCs productive infection, through the usual CD4-gp120 interaction), thereby inducing a robust infection. In trans infection, bound virions remain infectious over days and it is proposed that they are not degraded, but protected in non-lysosomal acidic organelles within the DCs close to the cell membrane thus contributing to the viral infectious potential during DCs' migration from the periphery to the lymphoid tissues. On arrival at lymphoid tissues, intact virions recycle back to DCs' cell surface allowing virus transmission to CD4+ T-cells.</text>
</comment>
<comment type="similarity">
    <text evidence="33">Belongs to the HIV-1 env protein family.</text>
</comment>
<comment type="domain">
    <text evidence="33">The CD4-binding region is targeted by the antibody b12.</text>
</comment>
<dbReference type="EMBL" id="HQ217789">
    <property type="protein sequence ID" value="AEN25108.1"/>
    <property type="molecule type" value="Genomic_RNA"/>
</dbReference>
<keyword evidence="30 33" id="KW-0449">Lipoprotein</keyword>
<dbReference type="GO" id="GO:1903911">
    <property type="term" value="P:positive regulation of receptor clustering"/>
    <property type="evidence" value="ECO:0007669"/>
    <property type="project" value="UniProtKB-UniRule"/>
</dbReference>
<evidence type="ECO:0000256" key="27">
    <source>
        <dbReference type="ARBA" id="ARBA00023157"/>
    </source>
</evidence>
<evidence type="ECO:0000256" key="15">
    <source>
        <dbReference type="ARBA" id="ARBA00022703"/>
    </source>
</evidence>
<comment type="domain">
    <text evidence="33">The membrane proximal external region (MPER) present in gp41 is a tryptophan-rich region recognized by the antibodies 2F5, Z13, and 4E10. MPER seems to play a role in fusion.</text>
</comment>
<evidence type="ECO:0000256" key="16">
    <source>
        <dbReference type="ARBA" id="ARBA00022729"/>
    </source>
</evidence>
<feature type="transmembrane region" description="Helical" evidence="34">
    <location>
        <begin position="676"/>
        <end position="697"/>
    </location>
</feature>
<dbReference type="FunFam" id="1.10.287.210:FF:000001">
    <property type="entry name" value="Envelope glycoprotein gp160"/>
    <property type="match status" value="1"/>
</dbReference>
<evidence type="ECO:0000259" key="37">
    <source>
        <dbReference type="Pfam" id="PF00517"/>
    </source>
</evidence>
<evidence type="ECO:0000259" key="36">
    <source>
        <dbReference type="Pfam" id="PF00516"/>
    </source>
</evidence>
<evidence type="ECO:0000313" key="38">
    <source>
        <dbReference type="EMBL" id="AEN25108.1"/>
    </source>
</evidence>
<proteinExistence type="inferred from homology"/>
<dbReference type="HAMAP" id="MF_04083">
    <property type="entry name" value="HIV_ENV"/>
    <property type="match status" value="1"/>
</dbReference>
<dbReference type="GO" id="GO:0052031">
    <property type="term" value="P:symbiont-mediated perturbation of host defense response"/>
    <property type="evidence" value="ECO:0007669"/>
    <property type="project" value="UniProtKB-UniRule"/>
</dbReference>
<dbReference type="GO" id="GO:0019031">
    <property type="term" value="C:viral envelope"/>
    <property type="evidence" value="ECO:0007669"/>
    <property type="project" value="UniProtKB-KW"/>
</dbReference>
<dbReference type="GO" id="GO:0005198">
    <property type="term" value="F:structural molecule activity"/>
    <property type="evidence" value="ECO:0007669"/>
    <property type="project" value="UniProtKB-UniRule"/>
</dbReference>
<keyword evidence="26 33" id="KW-0564">Palmitate</keyword>
<evidence type="ECO:0000256" key="24">
    <source>
        <dbReference type="ARBA" id="ARBA00023054"/>
    </source>
</evidence>
<dbReference type="InterPro" id="IPR036377">
    <property type="entry name" value="Gp120_core_sf"/>
</dbReference>
<evidence type="ECO:0000256" key="30">
    <source>
        <dbReference type="ARBA" id="ARBA00023288"/>
    </source>
</evidence>
<sequence length="854" mass="96542">MRVKGIRKNYPYLWRWGMMLLGILMICSAENLWVTVYYGVPVWKEAATTLFCASDAKAYDTEVHNVWATHACVPTDPNPQEVVLDNVTEDFNMWKNSMVEQMHEDIISLWDQSLKPCVKLTPICVTLNCTDLGNATTTNGSSTVMEKGEIKNCSFNITTSIRDKVKKEYALFYRLDVVPIDDDNDTTSYRLISCNTSVITQACPKVSFQPIPIHYCAPAGFAILKCNNKTFNGKGPCTNVSTVQCTHGIKPVVSTQLLLNGSLAEGGVVIRTDNITDNTKTIIVQLTEPVNITCTRPNNNTRKSIHIGPGSAFYTTGEIIGDIRQAHCNISKEQWNKTLQQIVTKLREQFRNKTIKFKPSAGGDPEVETHSFNCGGEFFYCNSTQLFNSTWDASKELNNTGNDTKGSNITLPCRIKQIINMWQEVGKAMYAPPIRGQITCVSNITGLLLTRDGGKDNNTNNDTEIFRPAGGDMRDNWRSELYKYKVVKIEPLGIAPTKAKRRVVQREKRAVGIGAVFLGFLGAAGSTMGAASMTLTVQARLLLSGIVQQQNNLLRAIEAQQHLLQLTVWGIKQLQARILAVERYLKDQQLLGIWGCSGKLICTTAVPWNTSWSNKSLNDIWDNMTWMQWDKEIHNYTNLIYTLIEESQNQQEKNEKDLLELDSWASLWNWFSITKWLWYIKIFIMIVGGLVGLRIVFSVLSIVNRVRQGYSPLSFQTRPPAQRGPDRPEGIEEEGGERDRDRSGRLVDGFLALIWVDLRSLCLFSYHRLRDLLLIVTRIVELLGRRGWEALKYCWNLLQYWSQELKNSAVSLLNTTAIVVAAGTDRVIETLQRVYRAIIHIPTRIRQGLERALL</sequence>
<feature type="transmembrane region" description="Helical" evidence="34">
    <location>
        <begin position="510"/>
        <end position="533"/>
    </location>
</feature>
<keyword evidence="29 33" id="KW-0899">Viral immunoevasion</keyword>
<dbReference type="SUPFAM" id="SSF58069">
    <property type="entry name" value="Virus ectodomain"/>
    <property type="match status" value="1"/>
</dbReference>
<keyword evidence="16 33" id="KW-0732">Signal</keyword>
<evidence type="ECO:0000256" key="18">
    <source>
        <dbReference type="ARBA" id="ARBA00022844"/>
    </source>
</evidence>
<evidence type="ECO:0000256" key="35">
    <source>
        <dbReference type="SAM" id="MobiDB-lite"/>
    </source>
</evidence>
<dbReference type="GO" id="GO:0019064">
    <property type="term" value="P:fusion of virus membrane with host plasma membrane"/>
    <property type="evidence" value="ECO:0007669"/>
    <property type="project" value="UniProtKB-UniRule"/>
</dbReference>
<name>G3DM12_HV1</name>
<dbReference type="Gene3D" id="1.10.287.210">
    <property type="match status" value="1"/>
</dbReference>
<evidence type="ECO:0000256" key="21">
    <source>
        <dbReference type="ARBA" id="ARBA00022890"/>
    </source>
</evidence>
<dbReference type="FunFam" id="2.170.40.20:FF:000003">
    <property type="entry name" value="Envelope glycoprotein gp160"/>
    <property type="match status" value="1"/>
</dbReference>
<evidence type="ECO:0000256" key="17">
    <source>
        <dbReference type="ARBA" id="ARBA00022804"/>
    </source>
</evidence>
<comment type="miscellaneous">
    <text evidence="33">HIV-1 lineages are divided in three main groups, M (for Major), O (for Outlier), and N (for New, or Non-M, Non-O). The vast majority of strains found worldwide belong to the group M. Group O seems to be endemic to and largely confined to Cameroon and neighboring countries in West Central Africa, where these viruses represent a small minority of HIV-1 strains. The group N is represented by a limited number of isolates from Cameroonian persons. The group M is further subdivided in 9 clades or subtypes (A to D, F to H, J and K).</text>
</comment>
<evidence type="ECO:0000256" key="1">
    <source>
        <dbReference type="ARBA" id="ARBA00004402"/>
    </source>
</evidence>
<keyword evidence="10 33" id="KW-1165">Clathrin-mediated endocytosis of virus by host</keyword>
<evidence type="ECO:0000256" key="14">
    <source>
        <dbReference type="ARBA" id="ARBA00022692"/>
    </source>
</evidence>
<comment type="function">
    <text evidence="33">Envelope glycoprotein gp160: Oligomerizes in the host endoplasmic reticulum into predominantly trimers. In a second time, gp160 transits in the host Golgi, where glycosylation is completed. The precursor is then proteolytically cleaved in the trans-Golgi and thereby activated by cellular furin or furin-like proteases to produce gp120 and gp41.</text>
</comment>
<comment type="function">
    <text evidence="33">Transmembrane protein gp41: Acts as a class I viral fusion protein. Under the current model, the protein has at least 3 conformational states: pre-fusion native state, pre-hairpin intermediate state, and post-fusion hairpin state. During fusion of viral and target intracellular membranes, the coiled coil regions (heptad repeats) assume a trimer-of-hairpins structure, positioning the fusion peptide in close proximity to the C-terminal region of the ectodomain. The formation of this structure appears to drive apposition and subsequent fusion of viral and target cell membranes. Complete fusion occurs in host cell endosomes and is dynamin-dependent, however some lipid transfer might occur at the plasma membrane. The virus undergoes clathrin-dependent internalization long before endosomal fusion, thus minimizing the surface exposure of conserved viral epitopes during fusion and reducing the efficacy of inhibitors targeting these epitopes. Membranes fusion leads to delivery of the nucleocapsid into the cytoplasm.</text>
</comment>
<keyword evidence="25 33" id="KW-0472">Membrane</keyword>
<evidence type="ECO:0000256" key="32">
    <source>
        <dbReference type="ARBA" id="ARBA00062028"/>
    </source>
</evidence>
<dbReference type="Pfam" id="PF00517">
    <property type="entry name" value="GP41"/>
    <property type="match status" value="1"/>
</dbReference>
<keyword evidence="20 33" id="KW-0261">Viral envelope protein</keyword>
<gene>
    <name evidence="33 38" type="primary">env</name>
</gene>
<feature type="disulfide bond" evidence="33">
    <location>
        <begin position="226"/>
        <end position="237"/>
    </location>
</feature>
<feature type="lipid moiety-binding region" description="S-palmitoyl cysteine; by host" evidence="33">
    <location>
        <position position="762"/>
    </location>
</feature>
<evidence type="ECO:0000256" key="8">
    <source>
        <dbReference type="ARBA" id="ARBA00022510"/>
    </source>
</evidence>
<feature type="region of interest" description="Disordered" evidence="35">
    <location>
        <begin position="714"/>
        <end position="741"/>
    </location>
</feature>
<keyword evidence="27 33" id="KW-1015">Disulfide bond</keyword>
<dbReference type="GO" id="GO:0020002">
    <property type="term" value="C:host cell plasma membrane"/>
    <property type="evidence" value="ECO:0007669"/>
    <property type="project" value="UniProtKB-SubCell"/>
</dbReference>
<keyword evidence="15 33" id="KW-0053">Apoptosis</keyword>
<evidence type="ECO:0000256" key="33">
    <source>
        <dbReference type="HAMAP-Rule" id="MF_04083"/>
    </source>
</evidence>
<feature type="short sequence motif" description="YXXL motif; contains endocytosis signal" evidence="33">
    <location>
        <begin position="710"/>
        <end position="713"/>
    </location>
</feature>
<keyword evidence="9 33" id="KW-1032">Host cell membrane</keyword>
<comment type="PTM">
    <text evidence="33">Highly glycosylated by host. The high number of glycan on the protein is reffered to as 'glycan shield' because it contributes to hide protein sequence from adaptive immune system.</text>
</comment>
<dbReference type="GO" id="GO:0075512">
    <property type="term" value="P:clathrin-dependent endocytosis of virus by host cell"/>
    <property type="evidence" value="ECO:0007669"/>
    <property type="project" value="UniProtKB-UniRule"/>
</dbReference>
<keyword evidence="13 33" id="KW-0165">Cleavage on pair of basic residues</keyword>
<evidence type="ECO:0000256" key="34">
    <source>
        <dbReference type="RuleBase" id="RU363095"/>
    </source>
</evidence>
<keyword evidence="21 33" id="KW-1164">Virus endocytosis by host</keyword>
<keyword evidence="31 33" id="KW-1160">Virus entry into host cell</keyword>
<evidence type="ECO:0000256" key="4">
    <source>
        <dbReference type="ARBA" id="ARBA00004563"/>
    </source>
</evidence>
<feature type="domain" description="Human immunodeficiency virus 1 envelope glycoprotein Gp120" evidence="36">
    <location>
        <begin position="32"/>
        <end position="509"/>
    </location>
</feature>
<evidence type="ECO:0000256" key="22">
    <source>
        <dbReference type="ARBA" id="ARBA00022989"/>
    </source>
</evidence>
<comment type="PTM">
    <text evidence="33">Specific enzymatic cleavages in vivo yield mature proteins. Envelope glycoproteins are synthesized as a inactive precursor that is heavily N-glycosylated and processed likely by host cell furin in the Golgi to yield the mature SU and TM proteins. The cleavage site between SU and TM requires the minimal sequence [KR]-X-[KR]-R. About 2 of the 9 disulfide bonds of gp41 are reduced by P4HB/PDI, following binding to CD4 receptor.</text>
</comment>
<keyword evidence="7 33" id="KW-1168">Fusion of virus membrane with host membrane</keyword>